<feature type="chain" id="PRO_5013257033" evidence="1">
    <location>
        <begin position="21"/>
        <end position="280"/>
    </location>
</feature>
<dbReference type="EMBL" id="GFPF01004223">
    <property type="protein sequence ID" value="MAA15369.1"/>
    <property type="molecule type" value="Transcribed_RNA"/>
</dbReference>
<accession>A0A224YI02</accession>
<organism evidence="2">
    <name type="scientific">Rhipicephalus zambeziensis</name>
    <dbReference type="NCBI Taxonomy" id="60191"/>
    <lineage>
        <taxon>Eukaryota</taxon>
        <taxon>Metazoa</taxon>
        <taxon>Ecdysozoa</taxon>
        <taxon>Arthropoda</taxon>
        <taxon>Chelicerata</taxon>
        <taxon>Arachnida</taxon>
        <taxon>Acari</taxon>
        <taxon>Parasitiformes</taxon>
        <taxon>Ixodida</taxon>
        <taxon>Ixodoidea</taxon>
        <taxon>Ixodidae</taxon>
        <taxon>Rhipicephalinae</taxon>
        <taxon>Rhipicephalus</taxon>
        <taxon>Rhipicephalus</taxon>
    </lineage>
</organism>
<reference evidence="2" key="1">
    <citation type="journal article" date="2017" name="Parasit. Vectors">
        <title>Sialotranscriptomics of Rhipicephalus zambeziensis reveals intricate expression profiles of secretory proteins and suggests tight temporal transcriptional regulation during blood-feeding.</title>
        <authorList>
            <person name="de Castro M.H."/>
            <person name="de Klerk D."/>
            <person name="Pienaar R."/>
            <person name="Rees D.J.G."/>
            <person name="Mans B.J."/>
        </authorList>
    </citation>
    <scope>NUCLEOTIDE SEQUENCE</scope>
    <source>
        <tissue evidence="2">Salivary glands</tissue>
    </source>
</reference>
<dbReference type="InterPro" id="IPR012674">
    <property type="entry name" value="Calycin"/>
</dbReference>
<evidence type="ECO:0000256" key="1">
    <source>
        <dbReference type="SAM" id="SignalP"/>
    </source>
</evidence>
<dbReference type="AlphaFoldDB" id="A0A224YI02"/>
<protein>
    <submittedName>
        <fullName evidence="2">Lipocalin</fullName>
    </submittedName>
</protein>
<evidence type="ECO:0000313" key="2">
    <source>
        <dbReference type="EMBL" id="MAA15369.1"/>
    </source>
</evidence>
<dbReference type="Gene3D" id="2.40.128.20">
    <property type="match status" value="1"/>
</dbReference>
<name>A0A224YI02_9ACAR</name>
<sequence>MGCNILLLVVLLCGWPPEYITVLGYHRACQKNETLVHCLTNETVPEKRCPNVGSFCVPGQQVCACGGSLYRSGKNHICVEYKDCVPKKHDILLFLRQRMSIYLVGVTNIDYPKKLHLPLSCLRSLKGSLSSRGTEVSRPVEYEKHVKIAASDSSKLPQSTNEDYTEWSARHIWLHFWVDKVNKSMLHIDVMYENPHKIPIPSQIYVVHATEKCLITGANENNGKYDCTIWAPDDAVGNLPNDCRNVFLHDCNNPEFFDRRKHKECLEYYGLLAQKNQQTT</sequence>
<proteinExistence type="predicted"/>
<keyword evidence="1" id="KW-0732">Signal</keyword>
<feature type="signal peptide" evidence="1">
    <location>
        <begin position="1"/>
        <end position="20"/>
    </location>
</feature>